<dbReference type="Gene3D" id="1.10.530.10">
    <property type="match status" value="2"/>
</dbReference>
<dbReference type="SUPFAM" id="SSF53955">
    <property type="entry name" value="Lysozyme-like"/>
    <property type="match status" value="1"/>
</dbReference>
<dbReference type="CDD" id="cd00325">
    <property type="entry name" value="chitinase_GH19"/>
    <property type="match status" value="1"/>
</dbReference>
<evidence type="ECO:0000256" key="4">
    <source>
        <dbReference type="PIRSR" id="PIRSR001060-2"/>
    </source>
</evidence>
<evidence type="ECO:0000313" key="7">
    <source>
        <dbReference type="EMBL" id="PWS31352.1"/>
    </source>
</evidence>
<dbReference type="GO" id="GO:0016998">
    <property type="term" value="P:cell wall macromolecule catabolic process"/>
    <property type="evidence" value="ECO:0007669"/>
    <property type="project" value="InterPro"/>
</dbReference>
<gene>
    <name evidence="7" type="ORF">DF947_12170</name>
</gene>
<evidence type="ECO:0000256" key="2">
    <source>
        <dbReference type="ARBA" id="ARBA00023157"/>
    </source>
</evidence>
<dbReference type="AlphaFoldDB" id="A0A317EY63"/>
<dbReference type="PANTHER" id="PTHR22595">
    <property type="entry name" value="CHITINASE-RELATED"/>
    <property type="match status" value="1"/>
</dbReference>
<keyword evidence="5" id="KW-0472">Membrane</keyword>
<dbReference type="GO" id="GO:0050832">
    <property type="term" value="P:defense response to fungus"/>
    <property type="evidence" value="ECO:0007669"/>
    <property type="project" value="UniProtKB-ARBA"/>
</dbReference>
<keyword evidence="2 4" id="KW-1015">Disulfide bond</keyword>
<feature type="transmembrane region" description="Helical" evidence="5">
    <location>
        <begin position="27"/>
        <end position="46"/>
    </location>
</feature>
<sequence length="340" mass="38886">MRFFISIRLVQLYCLIIRLLNMNSKSLMIKCFLATLIILFTSSFMFKTESSRPVISEKDFNACFPQRNKFYTYSAFSKAVSEMSFIKIKIEKRGDWIYKITRTDKRTNKSVTVRQDKDWDETWAKAKPYTILNIDYGNFCSDKNLGANKKELAALFAHIAHETRNGTNNKFNDGLMLITESNTNADYVVQNVIYPAVAGKKYYGRGPLQLSYNGNYGFASDCIFGNKNTLLNNPDLVNSDPVLAFKTAIYFWMTPQSLKPSAHDVMTGKWTPTVSDTQKNYRSGFGMTINIINGKLECNKGDDNNAMKDRIGFYQYFLKKFHINDVNCACSCGQMTPFAE</sequence>
<dbReference type="InterPro" id="IPR016283">
    <property type="entry name" value="Glyco_hydro_19"/>
</dbReference>
<evidence type="ECO:0000313" key="8">
    <source>
        <dbReference type="Proteomes" id="UP000245391"/>
    </source>
</evidence>
<evidence type="ECO:0000256" key="5">
    <source>
        <dbReference type="SAM" id="Phobius"/>
    </source>
</evidence>
<comment type="caution">
    <text evidence="7">The sequence shown here is derived from an EMBL/GenBank/DDBJ whole genome shotgun (WGS) entry which is preliminary data.</text>
</comment>
<keyword evidence="5" id="KW-0812">Transmembrane</keyword>
<dbReference type="Gene3D" id="3.30.20.10">
    <property type="entry name" value="Endochitinase, domain 2"/>
    <property type="match status" value="1"/>
</dbReference>
<dbReference type="Pfam" id="PF00182">
    <property type="entry name" value="Glyco_hydro_19"/>
    <property type="match status" value="1"/>
</dbReference>
<dbReference type="InterPro" id="IPR000726">
    <property type="entry name" value="Glyco_hydro_19_cat"/>
</dbReference>
<proteinExistence type="predicted"/>
<evidence type="ECO:0000259" key="6">
    <source>
        <dbReference type="Pfam" id="PF00182"/>
    </source>
</evidence>
<keyword evidence="8" id="KW-1185">Reference proteome</keyword>
<feature type="active site" description="Proton donor" evidence="3">
    <location>
        <position position="162"/>
    </location>
</feature>
<reference evidence="8" key="1">
    <citation type="submission" date="2018-05" db="EMBL/GenBank/DDBJ databases">
        <title>Pedobacter paludis sp. nov., isolated from wetland soil.</title>
        <authorList>
            <person name="Zhang Y."/>
        </authorList>
    </citation>
    <scope>NUCLEOTIDE SEQUENCE [LARGE SCALE GENOMIC DNA]</scope>
    <source>
        <strain evidence="8">R-8</strain>
    </source>
</reference>
<feature type="disulfide bond" evidence="4">
    <location>
        <begin position="298"/>
        <end position="330"/>
    </location>
</feature>
<dbReference type="GO" id="GO:0005975">
    <property type="term" value="P:carbohydrate metabolic process"/>
    <property type="evidence" value="ECO:0007669"/>
    <property type="project" value="InterPro"/>
</dbReference>
<dbReference type="GO" id="GO:0004568">
    <property type="term" value="F:chitinase activity"/>
    <property type="evidence" value="ECO:0007669"/>
    <property type="project" value="InterPro"/>
</dbReference>
<protein>
    <recommendedName>
        <fullName evidence="6">Glycoside hydrolase family 19 catalytic domain-containing protein</fullName>
    </recommendedName>
</protein>
<accession>A0A317EY63</accession>
<evidence type="ECO:0000256" key="1">
    <source>
        <dbReference type="ARBA" id="ARBA00022821"/>
    </source>
</evidence>
<keyword evidence="1" id="KW-0611">Plant defense</keyword>
<dbReference type="GO" id="GO:0006032">
    <property type="term" value="P:chitin catabolic process"/>
    <property type="evidence" value="ECO:0007669"/>
    <property type="project" value="InterPro"/>
</dbReference>
<dbReference type="InterPro" id="IPR023346">
    <property type="entry name" value="Lysozyme-like_dom_sf"/>
</dbReference>
<dbReference type="EMBL" id="QGNY01000004">
    <property type="protein sequence ID" value="PWS31352.1"/>
    <property type="molecule type" value="Genomic_DNA"/>
</dbReference>
<name>A0A317EY63_9SPHI</name>
<evidence type="ECO:0000256" key="3">
    <source>
        <dbReference type="PIRSR" id="PIRSR001060-1"/>
    </source>
</evidence>
<dbReference type="Proteomes" id="UP000245391">
    <property type="component" value="Unassembled WGS sequence"/>
</dbReference>
<dbReference type="PIRSF" id="PIRSF001060">
    <property type="entry name" value="Endochitinase"/>
    <property type="match status" value="1"/>
</dbReference>
<dbReference type="PANTHER" id="PTHR22595:SF79">
    <property type="entry name" value="CHITINASE 12"/>
    <property type="match status" value="1"/>
</dbReference>
<organism evidence="7 8">
    <name type="scientific">Pedobacter paludis</name>
    <dbReference type="NCBI Taxonomy" id="2203212"/>
    <lineage>
        <taxon>Bacteria</taxon>
        <taxon>Pseudomonadati</taxon>
        <taxon>Bacteroidota</taxon>
        <taxon>Sphingobacteriia</taxon>
        <taxon>Sphingobacteriales</taxon>
        <taxon>Sphingobacteriaceae</taxon>
        <taxon>Pedobacter</taxon>
    </lineage>
</organism>
<feature type="domain" description="Glycoside hydrolase family 19 catalytic" evidence="6">
    <location>
        <begin position="137"/>
        <end position="323"/>
    </location>
</feature>
<keyword evidence="5" id="KW-1133">Transmembrane helix</keyword>